<dbReference type="InterPro" id="IPR009003">
    <property type="entry name" value="Peptidase_S1_PA"/>
</dbReference>
<dbReference type="InterPro" id="IPR008256">
    <property type="entry name" value="Peptidase_S1B"/>
</dbReference>
<dbReference type="EMBL" id="BDSP01000069">
    <property type="protein sequence ID" value="GAX13515.1"/>
    <property type="molecule type" value="Genomic_DNA"/>
</dbReference>
<evidence type="ECO:0000256" key="8">
    <source>
        <dbReference type="RuleBase" id="RU004296"/>
    </source>
</evidence>
<dbReference type="InterPro" id="IPR043504">
    <property type="entry name" value="Peptidase_S1_PA_chymotrypsin"/>
</dbReference>
<evidence type="ECO:0000313" key="10">
    <source>
        <dbReference type="Proteomes" id="UP000198406"/>
    </source>
</evidence>
<feature type="chain" id="PRO_5011829547" description="Serine protease" evidence="8">
    <location>
        <begin position="29"/>
        <end position="450"/>
    </location>
</feature>
<keyword evidence="3 8" id="KW-0645">Protease</keyword>
<keyword evidence="4 8" id="KW-0732">Signal</keyword>
<comment type="caution">
    <text evidence="9">The sequence shown here is derived from an EMBL/GenBank/DDBJ whole genome shotgun (WGS) entry which is preliminary data.</text>
</comment>
<dbReference type="PANTHER" id="PTHR15462">
    <property type="entry name" value="SERINE PROTEASE"/>
    <property type="match status" value="1"/>
</dbReference>
<gene>
    <name evidence="9" type="ORF">FisN_27Lu011</name>
</gene>
<evidence type="ECO:0000256" key="7">
    <source>
        <dbReference type="ARBA" id="ARBA00023026"/>
    </source>
</evidence>
<evidence type="ECO:0000313" key="9">
    <source>
        <dbReference type="EMBL" id="GAX13515.1"/>
    </source>
</evidence>
<dbReference type="Proteomes" id="UP000198406">
    <property type="component" value="Unassembled WGS sequence"/>
</dbReference>
<dbReference type="Pfam" id="PF13365">
    <property type="entry name" value="Trypsin_2"/>
    <property type="match status" value="1"/>
</dbReference>
<dbReference type="InParanoid" id="A0A1Z5JHM9"/>
<sequence>MVVMVDTVTTAVVLIILAVSWVSPAVLASVVVVDPYGCSSGCSLIGPAVEGGDGEIYMNACLATCQGVRFREIDVEWDRHVDSSGSVTEDNMLQFQDEGFRLLSKRRFADIAYGEQQGSFSDKNGVDISDELNETVIGNSEEESGFIGARRISYREGLEYTTQYNTTELIISPRTVYTPSQLRPMLRNVIGEDGRTVIANTTVYPYSIVGQMEFGDGKFCSGTVISRNAILTAAHCVYNLEADDWLQLHRFVPGRFREKDRVEDPFGEWYPTSATAYQAYLRGTSTKYRFNHDYAVVLLAPKEDGCTFIGDVVGFAGLRKTKIGEKGLNDATINGYPEDMEYGSMWSTGNCRGDAFDCLSLDNYACYYCDTAGGLSGAAILDSENYVIGTHTNWFERYGEPVYNGGTIIDTDWRLQNTVDWSQRGVQLPVCDKQNKAVPTESGSLKGAAP</sequence>
<comment type="similarity">
    <text evidence="2 8">Belongs to the peptidase S1B family.</text>
</comment>
<keyword evidence="5 8" id="KW-0378">Hydrolase</keyword>
<feature type="signal peptide" evidence="8">
    <location>
        <begin position="1"/>
        <end position="28"/>
    </location>
</feature>
<dbReference type="OrthoDB" id="551340at2759"/>
<dbReference type="SUPFAM" id="SSF50494">
    <property type="entry name" value="Trypsin-like serine proteases"/>
    <property type="match status" value="1"/>
</dbReference>
<comment type="similarity">
    <text evidence="1">Belongs to the peptidase S1 family.</text>
</comment>
<dbReference type="PROSITE" id="PS00134">
    <property type="entry name" value="TRYPSIN_HIS"/>
    <property type="match status" value="1"/>
</dbReference>
<evidence type="ECO:0000256" key="1">
    <source>
        <dbReference type="ARBA" id="ARBA00007664"/>
    </source>
</evidence>
<reference evidence="9 10" key="1">
    <citation type="journal article" date="2015" name="Plant Cell">
        <title>Oil accumulation by the oleaginous diatom Fistulifera solaris as revealed by the genome and transcriptome.</title>
        <authorList>
            <person name="Tanaka T."/>
            <person name="Maeda Y."/>
            <person name="Veluchamy A."/>
            <person name="Tanaka M."/>
            <person name="Abida H."/>
            <person name="Marechal E."/>
            <person name="Bowler C."/>
            <person name="Muto M."/>
            <person name="Sunaga Y."/>
            <person name="Tanaka M."/>
            <person name="Yoshino T."/>
            <person name="Taniguchi T."/>
            <person name="Fukuda Y."/>
            <person name="Nemoto M."/>
            <person name="Matsumoto M."/>
            <person name="Wong P.S."/>
            <person name="Aburatani S."/>
            <person name="Fujibuchi W."/>
        </authorList>
    </citation>
    <scope>NUCLEOTIDE SEQUENCE [LARGE SCALE GENOMIC DNA]</scope>
    <source>
        <strain evidence="9 10">JPCC DA0580</strain>
    </source>
</reference>
<dbReference type="EC" id="3.4.21.-" evidence="8"/>
<dbReference type="InterPro" id="IPR018114">
    <property type="entry name" value="TRYPSIN_HIS"/>
</dbReference>
<evidence type="ECO:0000256" key="5">
    <source>
        <dbReference type="ARBA" id="ARBA00022801"/>
    </source>
</evidence>
<dbReference type="Gene3D" id="2.40.10.10">
    <property type="entry name" value="Trypsin-like serine proteases"/>
    <property type="match status" value="2"/>
</dbReference>
<evidence type="ECO:0000256" key="3">
    <source>
        <dbReference type="ARBA" id="ARBA00022670"/>
    </source>
</evidence>
<protein>
    <recommendedName>
        <fullName evidence="8">Serine protease</fullName>
        <ecNumber evidence="8">3.4.21.-</ecNumber>
    </recommendedName>
</protein>
<keyword evidence="7" id="KW-0843">Virulence</keyword>
<keyword evidence="10" id="KW-1185">Reference proteome</keyword>
<keyword evidence="6 8" id="KW-0720">Serine protease</keyword>
<evidence type="ECO:0000256" key="2">
    <source>
        <dbReference type="ARBA" id="ARBA00008764"/>
    </source>
</evidence>
<evidence type="ECO:0000256" key="6">
    <source>
        <dbReference type="ARBA" id="ARBA00022825"/>
    </source>
</evidence>
<proteinExistence type="inferred from homology"/>
<dbReference type="GO" id="GO:0004252">
    <property type="term" value="F:serine-type endopeptidase activity"/>
    <property type="evidence" value="ECO:0007669"/>
    <property type="project" value="InterPro"/>
</dbReference>
<dbReference type="GO" id="GO:0006508">
    <property type="term" value="P:proteolysis"/>
    <property type="evidence" value="ECO:0007669"/>
    <property type="project" value="UniProtKB-KW"/>
</dbReference>
<evidence type="ECO:0000256" key="4">
    <source>
        <dbReference type="ARBA" id="ARBA00022729"/>
    </source>
</evidence>
<name>A0A1Z5JHM9_FISSO</name>
<dbReference type="AlphaFoldDB" id="A0A1Z5JHM9"/>
<dbReference type="PANTHER" id="PTHR15462:SF8">
    <property type="entry name" value="SERINE PROTEASE"/>
    <property type="match status" value="1"/>
</dbReference>
<accession>A0A1Z5JHM9</accession>
<organism evidence="9 10">
    <name type="scientific">Fistulifera solaris</name>
    <name type="common">Oleaginous diatom</name>
    <dbReference type="NCBI Taxonomy" id="1519565"/>
    <lineage>
        <taxon>Eukaryota</taxon>
        <taxon>Sar</taxon>
        <taxon>Stramenopiles</taxon>
        <taxon>Ochrophyta</taxon>
        <taxon>Bacillariophyta</taxon>
        <taxon>Bacillariophyceae</taxon>
        <taxon>Bacillariophycidae</taxon>
        <taxon>Naviculales</taxon>
        <taxon>Naviculaceae</taxon>
        <taxon>Fistulifera</taxon>
    </lineage>
</organism>
<dbReference type="PRINTS" id="PR00839">
    <property type="entry name" value="V8PROTEASE"/>
</dbReference>
<dbReference type="InterPro" id="IPR050966">
    <property type="entry name" value="Glutamyl_endopeptidase"/>
</dbReference>